<feature type="region of interest" description="Disordered" evidence="1">
    <location>
        <begin position="445"/>
        <end position="470"/>
    </location>
</feature>
<feature type="region of interest" description="Disordered" evidence="1">
    <location>
        <begin position="182"/>
        <end position="223"/>
    </location>
</feature>
<accession>A0A367JCE6</accession>
<organism evidence="2 3">
    <name type="scientific">Rhizopus stolonifer</name>
    <name type="common">Rhizopus nigricans</name>
    <dbReference type="NCBI Taxonomy" id="4846"/>
    <lineage>
        <taxon>Eukaryota</taxon>
        <taxon>Fungi</taxon>
        <taxon>Fungi incertae sedis</taxon>
        <taxon>Mucoromycota</taxon>
        <taxon>Mucoromycotina</taxon>
        <taxon>Mucoromycetes</taxon>
        <taxon>Mucorales</taxon>
        <taxon>Mucorineae</taxon>
        <taxon>Rhizopodaceae</taxon>
        <taxon>Rhizopus</taxon>
    </lineage>
</organism>
<sequence>MKIQTLIIGEYQMSPAISFCLYQIPTPMVTPPRAIYSQQRLENQPSFSNYFCLEDLFAIFDLHLTSHDLYKFYLQYPSLFCKDKEGRSYVQTNLMADVALKHNICNLSDLCRLSEEDLLKGGAIPLLKMTTFVRLFQKLSIVSLDKFVPRPLDGNEWFFSSANNTAHLVKLEPISPTFSTLHHAKPSPRVQRLSSCSSSFPSSNLKMNHPQEELDDKNSSQVRLPKPSSLLLKRLAPKHGHKKNLTIMTPSYNEETVHGIQSAPLKRSALPPFQTRPSGKIINKVIKKSPPTATLKNNTRRLAVPATAFAISAPWPQTSAQVRFPSPPIVPSQQPAWSQFRQQQQVAPALKTATIACLPPSYMTQKQKFLQPFEFLYDHIEQTRTLKSTLDDQIRRSHSLIQTLQSSSTMMDSLVRRQVRDVVEQQFEARLRECTERISRLEYRVPSKDRPISPSVSPSPTNNKEQDMLTQLMSRIDQLESKLVAQKEK</sequence>
<proteinExistence type="predicted"/>
<protein>
    <submittedName>
        <fullName evidence="2">Uncharacterized protein</fullName>
    </submittedName>
</protein>
<feature type="compositionally biased region" description="Low complexity" evidence="1">
    <location>
        <begin position="194"/>
        <end position="203"/>
    </location>
</feature>
<feature type="compositionally biased region" description="Basic and acidic residues" evidence="1">
    <location>
        <begin position="209"/>
        <end position="218"/>
    </location>
</feature>
<feature type="compositionally biased region" description="Polar residues" evidence="1">
    <location>
        <begin position="454"/>
        <end position="470"/>
    </location>
</feature>
<keyword evidence="3" id="KW-1185">Reference proteome</keyword>
<dbReference type="Proteomes" id="UP000253551">
    <property type="component" value="Unassembled WGS sequence"/>
</dbReference>
<name>A0A367JCE6_RHIST</name>
<evidence type="ECO:0000313" key="3">
    <source>
        <dbReference type="Proteomes" id="UP000253551"/>
    </source>
</evidence>
<evidence type="ECO:0000313" key="2">
    <source>
        <dbReference type="EMBL" id="RCH87401.1"/>
    </source>
</evidence>
<comment type="caution">
    <text evidence="2">The sequence shown here is derived from an EMBL/GenBank/DDBJ whole genome shotgun (WGS) entry which is preliminary data.</text>
</comment>
<gene>
    <name evidence="2" type="ORF">CU098_005525</name>
</gene>
<dbReference type="EMBL" id="PJQM01003725">
    <property type="protein sequence ID" value="RCH87401.1"/>
    <property type="molecule type" value="Genomic_DNA"/>
</dbReference>
<reference evidence="2 3" key="1">
    <citation type="journal article" date="2018" name="G3 (Bethesda)">
        <title>Phylogenetic and Phylogenomic Definition of Rhizopus Species.</title>
        <authorList>
            <person name="Gryganskyi A.P."/>
            <person name="Golan J."/>
            <person name="Dolatabadi S."/>
            <person name="Mondo S."/>
            <person name="Robb S."/>
            <person name="Idnurm A."/>
            <person name="Muszewska A."/>
            <person name="Steczkiewicz K."/>
            <person name="Masonjones S."/>
            <person name="Liao H.L."/>
            <person name="Gajdeczka M.T."/>
            <person name="Anike F."/>
            <person name="Vuek A."/>
            <person name="Anishchenko I.M."/>
            <person name="Voigt K."/>
            <person name="de Hoog G.S."/>
            <person name="Smith M.E."/>
            <person name="Heitman J."/>
            <person name="Vilgalys R."/>
            <person name="Stajich J.E."/>
        </authorList>
    </citation>
    <scope>NUCLEOTIDE SEQUENCE [LARGE SCALE GENOMIC DNA]</scope>
    <source>
        <strain evidence="2 3">LSU 92-RS-03</strain>
    </source>
</reference>
<dbReference type="AlphaFoldDB" id="A0A367JCE6"/>
<evidence type="ECO:0000256" key="1">
    <source>
        <dbReference type="SAM" id="MobiDB-lite"/>
    </source>
</evidence>
<dbReference type="OrthoDB" id="2138242at2759"/>